<proteinExistence type="predicted"/>
<evidence type="ECO:0000313" key="3">
    <source>
        <dbReference type="Proteomes" id="UP000233551"/>
    </source>
</evidence>
<reference evidence="2 3" key="1">
    <citation type="submission" date="2017-11" db="EMBL/GenBank/DDBJ databases">
        <title>De-novo sequencing of pomegranate (Punica granatum L.) genome.</title>
        <authorList>
            <person name="Akparov Z."/>
            <person name="Amiraslanov A."/>
            <person name="Hajiyeva S."/>
            <person name="Abbasov M."/>
            <person name="Kaur K."/>
            <person name="Hamwieh A."/>
            <person name="Solovyev V."/>
            <person name="Salamov A."/>
            <person name="Braich B."/>
            <person name="Kosarev P."/>
            <person name="Mahmoud A."/>
            <person name="Hajiyev E."/>
            <person name="Babayeva S."/>
            <person name="Izzatullayeva V."/>
            <person name="Mammadov A."/>
            <person name="Mammadov A."/>
            <person name="Sharifova S."/>
            <person name="Ojaghi J."/>
            <person name="Eynullazada K."/>
            <person name="Bayramov B."/>
            <person name="Abdulazimova A."/>
            <person name="Shahmuradov I."/>
        </authorList>
    </citation>
    <scope>NUCLEOTIDE SEQUENCE [LARGE SCALE GENOMIC DNA]</scope>
    <source>
        <strain evidence="3">cv. AG2017</strain>
        <tissue evidence="2">Leaf</tissue>
    </source>
</reference>
<comment type="caution">
    <text evidence="2">The sequence shown here is derived from an EMBL/GenBank/DDBJ whole genome shotgun (WGS) entry which is preliminary data.</text>
</comment>
<dbReference type="AlphaFoldDB" id="A0A2I0KCS4"/>
<keyword evidence="3" id="KW-1185">Reference proteome</keyword>
<protein>
    <submittedName>
        <fullName evidence="2">Uncharacterized protein</fullName>
    </submittedName>
</protein>
<dbReference type="Proteomes" id="UP000233551">
    <property type="component" value="Unassembled WGS sequence"/>
</dbReference>
<gene>
    <name evidence="2" type="ORF">CRG98_013291</name>
</gene>
<evidence type="ECO:0000256" key="1">
    <source>
        <dbReference type="SAM" id="MobiDB-lite"/>
    </source>
</evidence>
<feature type="region of interest" description="Disordered" evidence="1">
    <location>
        <begin position="43"/>
        <end position="75"/>
    </location>
</feature>
<dbReference type="EMBL" id="PGOL01000679">
    <property type="protein sequence ID" value="PKI66329.1"/>
    <property type="molecule type" value="Genomic_DNA"/>
</dbReference>
<organism evidence="2 3">
    <name type="scientific">Punica granatum</name>
    <name type="common">Pomegranate</name>
    <dbReference type="NCBI Taxonomy" id="22663"/>
    <lineage>
        <taxon>Eukaryota</taxon>
        <taxon>Viridiplantae</taxon>
        <taxon>Streptophyta</taxon>
        <taxon>Embryophyta</taxon>
        <taxon>Tracheophyta</taxon>
        <taxon>Spermatophyta</taxon>
        <taxon>Magnoliopsida</taxon>
        <taxon>eudicotyledons</taxon>
        <taxon>Gunneridae</taxon>
        <taxon>Pentapetalae</taxon>
        <taxon>rosids</taxon>
        <taxon>malvids</taxon>
        <taxon>Myrtales</taxon>
        <taxon>Lythraceae</taxon>
        <taxon>Punica</taxon>
    </lineage>
</organism>
<evidence type="ECO:0000313" key="2">
    <source>
        <dbReference type="EMBL" id="PKI66329.1"/>
    </source>
</evidence>
<sequence>MWTLVGARIRAFGSRGLGVSTFPWGRVTDTLKSDLPSLRIRGKSRGSIRESGDSVERLEGCSGAKDARSARMGAREDIRRDVRRAGLRGQASRAQVHAGVGGSKRLRVHYSLESMSFPRNEEINLKL</sequence>
<name>A0A2I0KCS4_PUNGR</name>
<accession>A0A2I0KCS4</accession>
<feature type="compositionally biased region" description="Basic and acidic residues" evidence="1">
    <location>
        <begin position="47"/>
        <end position="75"/>
    </location>
</feature>